<dbReference type="PROSITE" id="PS50089">
    <property type="entry name" value="ZF_RING_2"/>
    <property type="match status" value="1"/>
</dbReference>
<dbReference type="EMBL" id="LUCM01004882">
    <property type="protein sequence ID" value="KAA0193664.1"/>
    <property type="molecule type" value="Genomic_DNA"/>
</dbReference>
<dbReference type="Gene3D" id="3.30.40.10">
    <property type="entry name" value="Zinc/RING finger domain, C3HC4 (zinc finger)"/>
    <property type="match status" value="2"/>
</dbReference>
<evidence type="ECO:0000256" key="5">
    <source>
        <dbReference type="PROSITE-ProRule" id="PRU00207"/>
    </source>
</evidence>
<accession>A0A8E0RV53</accession>
<dbReference type="AlphaFoldDB" id="A0A8E0RV53"/>
<reference evidence="9" key="1">
    <citation type="submission" date="2019-05" db="EMBL/GenBank/DDBJ databases">
        <title>Annotation for the trematode Fasciolopsis buski.</title>
        <authorList>
            <person name="Choi Y.-J."/>
        </authorList>
    </citation>
    <scope>NUCLEOTIDE SEQUENCE</scope>
    <source>
        <strain evidence="9">HT</strain>
        <tissue evidence="9">Whole worm</tissue>
    </source>
</reference>
<evidence type="ECO:0000313" key="9">
    <source>
        <dbReference type="EMBL" id="KAA0193664.1"/>
    </source>
</evidence>
<evidence type="ECO:0000256" key="4">
    <source>
        <dbReference type="ARBA" id="ARBA00034319"/>
    </source>
</evidence>
<dbReference type="Proteomes" id="UP000728185">
    <property type="component" value="Unassembled WGS sequence"/>
</dbReference>
<keyword evidence="2 5" id="KW-0863">Zinc-finger</keyword>
<evidence type="ECO:0000259" key="8">
    <source>
        <dbReference type="PROSITE" id="PS50145"/>
    </source>
</evidence>
<feature type="compositionally biased region" description="Polar residues" evidence="6">
    <location>
        <begin position="684"/>
        <end position="705"/>
    </location>
</feature>
<comment type="caution">
    <text evidence="9">The sequence shown here is derived from an EMBL/GenBank/DDBJ whole genome shotgun (WGS) entry which is preliminary data.</text>
</comment>
<dbReference type="PROSITE" id="PS50145">
    <property type="entry name" value="ZF_TRAF"/>
    <property type="match status" value="1"/>
</dbReference>
<feature type="zinc finger region" description="TRAF-type" evidence="5">
    <location>
        <begin position="161"/>
        <end position="199"/>
    </location>
</feature>
<dbReference type="InterPro" id="IPR013083">
    <property type="entry name" value="Znf_RING/FYVE/PHD"/>
</dbReference>
<keyword evidence="3 5" id="KW-0862">Zinc</keyword>
<dbReference type="InterPro" id="IPR001293">
    <property type="entry name" value="Znf_TRAF"/>
</dbReference>
<feature type="domain" description="RING-type" evidence="7">
    <location>
        <begin position="99"/>
        <end position="141"/>
    </location>
</feature>
<evidence type="ECO:0000256" key="2">
    <source>
        <dbReference type="ARBA" id="ARBA00022771"/>
    </source>
</evidence>
<feature type="compositionally biased region" description="Acidic residues" evidence="6">
    <location>
        <begin position="562"/>
        <end position="584"/>
    </location>
</feature>
<feature type="region of interest" description="Disordered" evidence="6">
    <location>
        <begin position="442"/>
        <end position="462"/>
    </location>
</feature>
<evidence type="ECO:0008006" key="11">
    <source>
        <dbReference type="Google" id="ProtNLM"/>
    </source>
</evidence>
<name>A0A8E0RV53_9TREM</name>
<gene>
    <name evidence="9" type="ORF">FBUS_08523</name>
</gene>
<evidence type="ECO:0000256" key="3">
    <source>
        <dbReference type="ARBA" id="ARBA00022833"/>
    </source>
</evidence>
<sequence length="934" mass="105633">MRKPEKTIHWQKYYQFFAAFNLQYLNKVDLCSMPPPTKQAKRCSTNSNAHGHTTESTFAVSTDVSRESANSSKSEIPQSNQREQEEQTLQEIVRSLLICAVCLDVPGQTFQCSNGHLICIHCATRLLQQHSSSDAVCPSCRIPLQFGLRRCLLAEQLAAELPSNCQFCGLKMVRKLAEPHETAVCPFRPVTCRFSVVGCQWSGKWNQLEEHISQCTYKEKRLCEVESLLVSALNQSEIWQTERNQFPRALLGQLAKSPGGLKAFRRPACVSRDTQSTELDEGVANYQSTSNLFRCFGLKRMKIEVIINYKQGELRYRIKSRSQQTSEFSFCLCLVRCGDAEFDVNDQLHSFRFSSDQKQSPDYSAKLIYHRTTEPCSSTNKTLDQISVQSWYFGFPLENLKNAGNLILEFIVFKDKNDIFEGNNSELTTQTSNILRESLEAEDPISESPDVPSVDNLAHEGENTNSTISSYWHQALQTPTNSLLRPLLNLFFSNQDQRAGNNNAPLVIGSLPHSMVLTLTSLSPTDARIRLIELGAMSSSTHGETDESDDNSSLEADATNTTEEDEEDEEEDEETDSEEDDESENGTYNFNRETAREETNNNALVDEQDEDGLGTSYQRSTNRHSRNTKRPRNSDRPVSQSSHGRKNYSNTEQFGTPNCNHACCVGSSVQRRTPQRRQTRRIQSVQRSLHNRSNNPRGWNRNRNMSGEKLEGDMMPDSSAEHTINRKRRSSSNEDDYNKSISESFSDQIDDRSENVAGPSINPLPHSQHWLGRMMENLTGIARFLVRPHVAAPLADFTTAEYRTENYNRHQNQSASENLSLADCQNNISIFNPKEVHKTSWTLPTSEKTLVIQKIPDTCKESKYMPADSLNPPIHSLRANIGGEIIDFAKGLVKKQRQECDTNAKENVSETHAMGLNKKNIANEECQVTEDSCR</sequence>
<dbReference type="InterPro" id="IPR001841">
    <property type="entry name" value="Znf_RING"/>
</dbReference>
<evidence type="ECO:0000256" key="1">
    <source>
        <dbReference type="ARBA" id="ARBA00022723"/>
    </source>
</evidence>
<dbReference type="Pfam" id="PF02176">
    <property type="entry name" value="zf-TRAF"/>
    <property type="match status" value="1"/>
</dbReference>
<evidence type="ECO:0000313" key="10">
    <source>
        <dbReference type="Proteomes" id="UP000728185"/>
    </source>
</evidence>
<protein>
    <recommendedName>
        <fullName evidence="11">RING-type domain-containing protein</fullName>
    </recommendedName>
</protein>
<proteinExistence type="inferred from homology"/>
<dbReference type="InterPro" id="IPR039338">
    <property type="entry name" value="ZFTRAF1"/>
</dbReference>
<feature type="region of interest" description="Disordered" evidence="6">
    <location>
        <begin position="538"/>
        <end position="740"/>
    </location>
</feature>
<evidence type="ECO:0000256" key="6">
    <source>
        <dbReference type="SAM" id="MobiDB-lite"/>
    </source>
</evidence>
<comment type="similarity">
    <text evidence="4">Belongs to the ZFTRAF1 family.</text>
</comment>
<dbReference type="PANTHER" id="PTHR23059">
    <property type="entry name" value="CYSTEINE AND HISTIDINE-RICH PROTEIN 1"/>
    <property type="match status" value="1"/>
</dbReference>
<dbReference type="SUPFAM" id="SSF49599">
    <property type="entry name" value="TRAF domain-like"/>
    <property type="match status" value="1"/>
</dbReference>
<dbReference type="SUPFAM" id="SSF57850">
    <property type="entry name" value="RING/U-box"/>
    <property type="match status" value="1"/>
</dbReference>
<feature type="region of interest" description="Disordered" evidence="6">
    <location>
        <begin position="41"/>
        <end position="64"/>
    </location>
</feature>
<feature type="compositionally biased region" description="Basic residues" evidence="6">
    <location>
        <begin position="621"/>
        <end position="631"/>
    </location>
</feature>
<dbReference type="OrthoDB" id="6275584at2759"/>
<feature type="domain" description="TRAF-type" evidence="8">
    <location>
        <begin position="161"/>
        <end position="199"/>
    </location>
</feature>
<feature type="compositionally biased region" description="Polar residues" evidence="6">
    <location>
        <begin position="636"/>
        <end position="659"/>
    </location>
</feature>
<dbReference type="GO" id="GO:0005634">
    <property type="term" value="C:nucleus"/>
    <property type="evidence" value="ECO:0007669"/>
    <property type="project" value="TreeGrafter"/>
</dbReference>
<organism evidence="9 10">
    <name type="scientific">Fasciolopsis buskii</name>
    <dbReference type="NCBI Taxonomy" id="27845"/>
    <lineage>
        <taxon>Eukaryota</taxon>
        <taxon>Metazoa</taxon>
        <taxon>Spiralia</taxon>
        <taxon>Lophotrochozoa</taxon>
        <taxon>Platyhelminthes</taxon>
        <taxon>Trematoda</taxon>
        <taxon>Digenea</taxon>
        <taxon>Plagiorchiida</taxon>
        <taxon>Echinostomata</taxon>
        <taxon>Echinostomatoidea</taxon>
        <taxon>Fasciolidae</taxon>
        <taxon>Fasciolopsis</taxon>
    </lineage>
</organism>
<feature type="compositionally biased region" description="Polar residues" evidence="6">
    <location>
        <begin position="42"/>
        <end position="64"/>
    </location>
</feature>
<keyword evidence="10" id="KW-1185">Reference proteome</keyword>
<evidence type="ECO:0000259" key="7">
    <source>
        <dbReference type="PROSITE" id="PS50089"/>
    </source>
</evidence>
<dbReference type="PANTHER" id="PTHR23059:SF4">
    <property type="entry name" value="ZINC FINGER TRAF-TYPE-CONTAINING PROTEIN 1"/>
    <property type="match status" value="1"/>
</dbReference>
<dbReference type="GO" id="GO:0008270">
    <property type="term" value="F:zinc ion binding"/>
    <property type="evidence" value="ECO:0007669"/>
    <property type="project" value="UniProtKB-KW"/>
</dbReference>
<keyword evidence="1 5" id="KW-0479">Metal-binding</keyword>